<reference evidence="22 23" key="1">
    <citation type="submission" date="2024-04" db="EMBL/GenBank/DDBJ databases">
        <title>genome sequences of Mucor flavus KT1a and Helicostylum pulchrum KT1b strains isolated from the surface of a dry-aged beef.</title>
        <authorList>
            <person name="Toyotome T."/>
            <person name="Hosono M."/>
            <person name="Torimaru M."/>
            <person name="Fukuda K."/>
            <person name="Mikami N."/>
        </authorList>
    </citation>
    <scope>NUCLEOTIDE SEQUENCE [LARGE SCALE GENOMIC DNA]</scope>
    <source>
        <strain evidence="22 23">KT1a</strain>
    </source>
</reference>
<evidence type="ECO:0000256" key="14">
    <source>
        <dbReference type="ARBA" id="ARBA00023098"/>
    </source>
</evidence>
<comment type="catalytic activity">
    <reaction evidence="1">
        <text>a triacylglycerol + H2O = a diacylglycerol + a fatty acid + H(+)</text>
        <dbReference type="Rhea" id="RHEA:12044"/>
        <dbReference type="ChEBI" id="CHEBI:15377"/>
        <dbReference type="ChEBI" id="CHEBI:15378"/>
        <dbReference type="ChEBI" id="CHEBI:17855"/>
        <dbReference type="ChEBI" id="CHEBI:18035"/>
        <dbReference type="ChEBI" id="CHEBI:28868"/>
        <dbReference type="EC" id="3.1.1.3"/>
    </reaction>
</comment>
<evidence type="ECO:0000313" key="22">
    <source>
        <dbReference type="EMBL" id="GAA5807248.1"/>
    </source>
</evidence>
<dbReference type="InterPro" id="IPR002921">
    <property type="entry name" value="Fungal_lipase-type"/>
</dbReference>
<evidence type="ECO:0000256" key="13">
    <source>
        <dbReference type="ARBA" id="ARBA00023006"/>
    </source>
</evidence>
<comment type="caution">
    <text evidence="22">The sequence shown here is derived from an EMBL/GenBank/DDBJ whole genome shotgun (WGS) entry which is preliminary data.</text>
</comment>
<feature type="signal peptide" evidence="20">
    <location>
        <begin position="1"/>
        <end position="23"/>
    </location>
</feature>
<keyword evidence="13" id="KW-0072">Autophagy</keyword>
<evidence type="ECO:0000256" key="10">
    <source>
        <dbReference type="ARBA" id="ARBA00022963"/>
    </source>
</evidence>
<evidence type="ECO:0000256" key="19">
    <source>
        <dbReference type="SAM" id="MobiDB-lite"/>
    </source>
</evidence>
<keyword evidence="20" id="KW-0732">Signal</keyword>
<feature type="domain" description="Fungal lipase-type" evidence="21">
    <location>
        <begin position="262"/>
        <end position="300"/>
    </location>
</feature>
<comment type="subcellular location">
    <subcellularLocation>
        <location evidence="3">Endosome</location>
        <location evidence="3">Multivesicular body membrane</location>
        <topology evidence="3">Single-pass type II membrane protein</topology>
    </subcellularLocation>
    <subcellularLocation>
        <location evidence="2">Prevacuolar compartment membrane</location>
        <topology evidence="2">Single-pass type II membrane protein</topology>
    </subcellularLocation>
</comment>
<accession>A0ABP9YK57</accession>
<feature type="region of interest" description="Disordered" evidence="19">
    <location>
        <begin position="468"/>
        <end position="487"/>
    </location>
</feature>
<dbReference type="Gene3D" id="3.40.50.1820">
    <property type="entry name" value="alpha/beta hydrolase"/>
    <property type="match status" value="1"/>
</dbReference>
<evidence type="ECO:0000256" key="6">
    <source>
        <dbReference type="ARBA" id="ARBA00013279"/>
    </source>
</evidence>
<comment type="similarity">
    <text evidence="4">Belongs to the AB hydrolase superfamily. Lipase family.</text>
</comment>
<proteinExistence type="inferred from homology"/>
<keyword evidence="14" id="KW-0443">Lipid metabolism</keyword>
<keyword evidence="15" id="KW-0472">Membrane</keyword>
<keyword evidence="7" id="KW-0812">Transmembrane</keyword>
<evidence type="ECO:0000313" key="23">
    <source>
        <dbReference type="Proteomes" id="UP001473302"/>
    </source>
</evidence>
<evidence type="ECO:0000256" key="3">
    <source>
        <dbReference type="ARBA" id="ARBA00004343"/>
    </source>
</evidence>
<keyword evidence="11" id="KW-0735">Signal-anchor</keyword>
<keyword evidence="9" id="KW-0378">Hydrolase</keyword>
<feature type="chain" id="PRO_5046651364" description="triacylglycerol lipase" evidence="20">
    <location>
        <begin position="24"/>
        <end position="487"/>
    </location>
</feature>
<evidence type="ECO:0000256" key="8">
    <source>
        <dbReference type="ARBA" id="ARBA00022753"/>
    </source>
</evidence>
<gene>
    <name evidence="22" type="ORF">MFLAVUS_000604</name>
</gene>
<dbReference type="InterPro" id="IPR050805">
    <property type="entry name" value="ATG15_Lipase"/>
</dbReference>
<evidence type="ECO:0000256" key="20">
    <source>
        <dbReference type="SAM" id="SignalP"/>
    </source>
</evidence>
<evidence type="ECO:0000256" key="1">
    <source>
        <dbReference type="ARBA" id="ARBA00001024"/>
    </source>
</evidence>
<evidence type="ECO:0000256" key="12">
    <source>
        <dbReference type="ARBA" id="ARBA00022989"/>
    </source>
</evidence>
<dbReference type="Proteomes" id="UP001473302">
    <property type="component" value="Unassembled WGS sequence"/>
</dbReference>
<evidence type="ECO:0000259" key="21">
    <source>
        <dbReference type="Pfam" id="PF01764"/>
    </source>
</evidence>
<evidence type="ECO:0000256" key="15">
    <source>
        <dbReference type="ARBA" id="ARBA00023136"/>
    </source>
</evidence>
<protein>
    <recommendedName>
        <fullName evidence="6">triacylglycerol lipase</fullName>
        <ecNumber evidence="6">3.1.1.3</ecNumber>
    </recommendedName>
    <alternativeName>
        <fullName evidence="18">Autophagy-related protein 15</fullName>
    </alternativeName>
</protein>
<keyword evidence="8" id="KW-0967">Endosome</keyword>
<dbReference type="PANTHER" id="PTHR47175:SF2">
    <property type="entry name" value="LIPASE ATG15-RELATED"/>
    <property type="match status" value="1"/>
</dbReference>
<dbReference type="Pfam" id="PF01764">
    <property type="entry name" value="Lipase_3"/>
    <property type="match status" value="1"/>
</dbReference>
<evidence type="ECO:0000256" key="17">
    <source>
        <dbReference type="ARBA" id="ARBA00024663"/>
    </source>
</evidence>
<name>A0ABP9YK57_9FUNG</name>
<evidence type="ECO:0000256" key="16">
    <source>
        <dbReference type="ARBA" id="ARBA00023180"/>
    </source>
</evidence>
<evidence type="ECO:0000256" key="2">
    <source>
        <dbReference type="ARBA" id="ARBA00004270"/>
    </source>
</evidence>
<dbReference type="EMBL" id="BAABUK010000002">
    <property type="protein sequence ID" value="GAA5807248.1"/>
    <property type="molecule type" value="Genomic_DNA"/>
</dbReference>
<sequence length="487" mass="54138">MIIRNKTLITLLYLALELAPCYSLNVQVPFFLNHHPSLEQQNTLQLKTIYHHGSANGPIPKLFRRLELPQTAQKFSLKSKQGVMDRPSTADRNDLLLKMSQSNDRLVRWSTVAGEDKQYRAMQLESTIGILPDVTDRESIVSLAQMSNNAYLDIDLNNTEWYDLGSSWHLNNSFGWESDGLRGHLFANQDESLIVIGIKGTSGGLWTGGPTGEKDKINDNMLFSCCCARISRAWSPVCDCYQGNEYKCESSCLQEKISKAELYYDNALAIYKDAQDKYKNSTIWLTGHSLGGAIASLVGITFGVPTVTFEIPGDMLASERLHLPKGPGIDLPVWHFGHTADPIFVGVCNGPSSSCWYGGYAMETRCHTGKVCVWDTVKDNGWRVDIRSHRVRDVIDGILMKPEEFPLPNCVEEKDCQDCGLWEYYDDRDPVKTGTTSLATSTTDAATSTTDAATSTTDNVTTITLTTTADTRPSTTIHEPPTDPWPN</sequence>
<keyword evidence="16" id="KW-0325">Glycoprotein</keyword>
<dbReference type="InterPro" id="IPR029058">
    <property type="entry name" value="AB_hydrolase_fold"/>
</dbReference>
<comment type="function">
    <text evidence="17">Lipase which is essential for lysis of subvacuolar cytoplasm to vacuole targeted bodies and intravacuolar autophagic bodies. Involved in the lysis of intravacuolar multivesicular body (MVB) vesicles. The intravacuolar membrane disintegration by ATG15 is critical to life span extension.</text>
</comment>
<keyword evidence="23" id="KW-1185">Reference proteome</keyword>
<comment type="subunit">
    <text evidence="5">Binds to both phosphatidylinositol (PI) and phosphatidylinositol 3,5-bisphosphate (PIP2).</text>
</comment>
<keyword evidence="10" id="KW-0442">Lipid degradation</keyword>
<evidence type="ECO:0000256" key="9">
    <source>
        <dbReference type="ARBA" id="ARBA00022801"/>
    </source>
</evidence>
<evidence type="ECO:0000256" key="18">
    <source>
        <dbReference type="ARBA" id="ARBA00029828"/>
    </source>
</evidence>
<evidence type="ECO:0000256" key="7">
    <source>
        <dbReference type="ARBA" id="ARBA00022692"/>
    </source>
</evidence>
<dbReference type="CDD" id="cd00519">
    <property type="entry name" value="Lipase_3"/>
    <property type="match status" value="1"/>
</dbReference>
<keyword evidence="12" id="KW-1133">Transmembrane helix</keyword>
<dbReference type="SUPFAM" id="SSF53474">
    <property type="entry name" value="alpha/beta-Hydrolases"/>
    <property type="match status" value="1"/>
</dbReference>
<evidence type="ECO:0000256" key="5">
    <source>
        <dbReference type="ARBA" id="ARBA00011137"/>
    </source>
</evidence>
<organism evidence="22 23">
    <name type="scientific">Mucor flavus</name>
    <dbReference type="NCBI Taxonomy" id="439312"/>
    <lineage>
        <taxon>Eukaryota</taxon>
        <taxon>Fungi</taxon>
        <taxon>Fungi incertae sedis</taxon>
        <taxon>Mucoromycota</taxon>
        <taxon>Mucoromycotina</taxon>
        <taxon>Mucoromycetes</taxon>
        <taxon>Mucorales</taxon>
        <taxon>Mucorineae</taxon>
        <taxon>Mucoraceae</taxon>
        <taxon>Mucor</taxon>
    </lineage>
</organism>
<evidence type="ECO:0000256" key="11">
    <source>
        <dbReference type="ARBA" id="ARBA00022968"/>
    </source>
</evidence>
<dbReference type="PANTHER" id="PTHR47175">
    <property type="entry name" value="LIPASE ATG15-RELATED"/>
    <property type="match status" value="1"/>
</dbReference>
<evidence type="ECO:0000256" key="4">
    <source>
        <dbReference type="ARBA" id="ARBA00010701"/>
    </source>
</evidence>
<dbReference type="EC" id="3.1.1.3" evidence="6"/>